<dbReference type="Proteomes" id="UP000199230">
    <property type="component" value="Unassembled WGS sequence"/>
</dbReference>
<dbReference type="EMBL" id="FNPV01000003">
    <property type="protein sequence ID" value="SDY61865.1"/>
    <property type="molecule type" value="Genomic_DNA"/>
</dbReference>
<evidence type="ECO:0000313" key="2">
    <source>
        <dbReference type="Proteomes" id="UP000199230"/>
    </source>
</evidence>
<gene>
    <name evidence="1" type="ORF">SAMN05192546_103152</name>
</gene>
<dbReference type="RefSeq" id="WP_093311810.1">
    <property type="nucleotide sequence ID" value="NZ_FNPV01000003.1"/>
</dbReference>
<proteinExistence type="predicted"/>
<dbReference type="AlphaFoldDB" id="A0A1H3LDB4"/>
<name>A0A1H3LDB4_9FIRM</name>
<dbReference type="STRING" id="159292.SAMN05192546_103152"/>
<reference evidence="1 2" key="1">
    <citation type="submission" date="2016-10" db="EMBL/GenBank/DDBJ databases">
        <authorList>
            <person name="de Groot N.N."/>
        </authorList>
    </citation>
    <scope>NUCLEOTIDE SEQUENCE [LARGE SCALE GENOMIC DNA]</scope>
    <source>
        <strain evidence="1 2">APO</strain>
    </source>
</reference>
<dbReference type="OrthoDB" id="1778482at2"/>
<sequence length="107" mass="12056">MGREFLAKCKKCGEIFNVREGGGKDSVLLHCDTCGKEKLLTKNDLDKNVPLIDQSGISYHERIEAYAGECRGGKYRIKAKARCPICNSDEYEPAVDRDKKVSMAYYD</sequence>
<organism evidence="1 2">
    <name type="scientific">Tindallia californiensis</name>
    <dbReference type="NCBI Taxonomy" id="159292"/>
    <lineage>
        <taxon>Bacteria</taxon>
        <taxon>Bacillati</taxon>
        <taxon>Bacillota</taxon>
        <taxon>Clostridia</taxon>
        <taxon>Peptostreptococcales</taxon>
        <taxon>Tindalliaceae</taxon>
        <taxon>Tindallia</taxon>
    </lineage>
</organism>
<evidence type="ECO:0000313" key="1">
    <source>
        <dbReference type="EMBL" id="SDY61865.1"/>
    </source>
</evidence>
<protein>
    <submittedName>
        <fullName evidence="1">Uncharacterized protein</fullName>
    </submittedName>
</protein>
<accession>A0A1H3LDB4</accession>
<keyword evidence="2" id="KW-1185">Reference proteome</keyword>